<sequence>MANAENFASDRSEISESSSFLLDDSGSSSKENALPNIEPPIHSFYILKLKRKGLKFQSIKKEKDGTFIVSVMVDYLKYFGRGATQLEANNNCASSVLDAFESGQHERDTKELYENSFNNLNLKYPNALYRKCSSDDQLCKACVNVEGVEYFGDGETEDKAKNDAAWTALKSIWNGDHQKLLEEMDDYWYDNESFQDDDHCGCKCH</sequence>
<protein>
    <submittedName>
        <fullName evidence="2">Uncharacterized protein</fullName>
    </submittedName>
</protein>
<feature type="non-terminal residue" evidence="2">
    <location>
        <position position="1"/>
    </location>
</feature>
<proteinExistence type="predicted"/>
<evidence type="ECO:0000256" key="1">
    <source>
        <dbReference type="SAM" id="MobiDB-lite"/>
    </source>
</evidence>
<accession>A0A9Q0RV50</accession>
<dbReference type="AlphaFoldDB" id="A0A9Q0RV50"/>
<dbReference type="Gene3D" id="3.30.160.20">
    <property type="match status" value="1"/>
</dbReference>
<dbReference type="OrthoDB" id="10316388at2759"/>
<dbReference type="EMBL" id="WJQU01002214">
    <property type="protein sequence ID" value="KAJ6633101.1"/>
    <property type="molecule type" value="Genomic_DNA"/>
</dbReference>
<name>A0A9Q0RV50_9DIPT</name>
<feature type="region of interest" description="Disordered" evidence="1">
    <location>
        <begin position="1"/>
        <end position="34"/>
    </location>
</feature>
<reference evidence="2" key="1">
    <citation type="submission" date="2022-07" db="EMBL/GenBank/DDBJ databases">
        <authorList>
            <person name="Trinca V."/>
            <person name="Uliana J.V.C."/>
            <person name="Torres T.T."/>
            <person name="Ward R.J."/>
            <person name="Monesi N."/>
        </authorList>
    </citation>
    <scope>NUCLEOTIDE SEQUENCE</scope>
    <source>
        <strain evidence="2">HSMRA1968</strain>
        <tissue evidence="2">Whole embryos</tissue>
    </source>
</reference>
<gene>
    <name evidence="2" type="ORF">Bhyg_15682</name>
</gene>
<dbReference type="SUPFAM" id="SSF54768">
    <property type="entry name" value="dsRNA-binding domain-like"/>
    <property type="match status" value="1"/>
</dbReference>
<dbReference type="Proteomes" id="UP001151699">
    <property type="component" value="Unassembled WGS sequence"/>
</dbReference>
<organism evidence="2 3">
    <name type="scientific">Pseudolycoriella hygida</name>
    <dbReference type="NCBI Taxonomy" id="35572"/>
    <lineage>
        <taxon>Eukaryota</taxon>
        <taxon>Metazoa</taxon>
        <taxon>Ecdysozoa</taxon>
        <taxon>Arthropoda</taxon>
        <taxon>Hexapoda</taxon>
        <taxon>Insecta</taxon>
        <taxon>Pterygota</taxon>
        <taxon>Neoptera</taxon>
        <taxon>Endopterygota</taxon>
        <taxon>Diptera</taxon>
        <taxon>Nematocera</taxon>
        <taxon>Sciaroidea</taxon>
        <taxon>Sciaridae</taxon>
        <taxon>Pseudolycoriella</taxon>
    </lineage>
</organism>
<evidence type="ECO:0000313" key="3">
    <source>
        <dbReference type="Proteomes" id="UP001151699"/>
    </source>
</evidence>
<comment type="caution">
    <text evidence="2">The sequence shown here is derived from an EMBL/GenBank/DDBJ whole genome shotgun (WGS) entry which is preliminary data.</text>
</comment>
<feature type="compositionally biased region" description="Low complexity" evidence="1">
    <location>
        <begin position="15"/>
        <end position="29"/>
    </location>
</feature>
<keyword evidence="3" id="KW-1185">Reference proteome</keyword>
<evidence type="ECO:0000313" key="2">
    <source>
        <dbReference type="EMBL" id="KAJ6633101.1"/>
    </source>
</evidence>